<comment type="caution">
    <text evidence="1">The sequence shown here is derived from an EMBL/GenBank/DDBJ whole genome shotgun (WGS) entry which is preliminary data.</text>
</comment>
<dbReference type="EMBL" id="BMAO01032998">
    <property type="protein sequence ID" value="GFQ86296.1"/>
    <property type="molecule type" value="Genomic_DNA"/>
</dbReference>
<proteinExistence type="predicted"/>
<evidence type="ECO:0000313" key="2">
    <source>
        <dbReference type="Proteomes" id="UP000887116"/>
    </source>
</evidence>
<evidence type="ECO:0000313" key="1">
    <source>
        <dbReference type="EMBL" id="GFQ86296.1"/>
    </source>
</evidence>
<protein>
    <submittedName>
        <fullName evidence="1">Integrase catalytic domain-containing protein</fullName>
    </submittedName>
</protein>
<dbReference type="PANTHER" id="PTHR47331">
    <property type="entry name" value="PHD-TYPE DOMAIN-CONTAINING PROTEIN"/>
    <property type="match status" value="1"/>
</dbReference>
<sequence>MIICTLEEDYNSLTFLLTPPPLIFDGNHSFVHLLIQHTHIHLHHLSVLIVLSELRSTFWILRGHQAIKKVLHKWLPCKLFKAKCGMQIKAPLFSERVVPCAPFTITGIDFAGPVNIHC</sequence>
<dbReference type="PANTHER" id="PTHR47331:SF2">
    <property type="match status" value="1"/>
</dbReference>
<keyword evidence="2" id="KW-1185">Reference proteome</keyword>
<accession>A0A8X6KW42</accession>
<dbReference type="Proteomes" id="UP000887116">
    <property type="component" value="Unassembled WGS sequence"/>
</dbReference>
<gene>
    <name evidence="1" type="primary">AVEN_1657_1</name>
    <name evidence="1" type="ORF">TNCT_207771</name>
</gene>
<organism evidence="1 2">
    <name type="scientific">Trichonephila clavata</name>
    <name type="common">Joro spider</name>
    <name type="synonym">Nephila clavata</name>
    <dbReference type="NCBI Taxonomy" id="2740835"/>
    <lineage>
        <taxon>Eukaryota</taxon>
        <taxon>Metazoa</taxon>
        <taxon>Ecdysozoa</taxon>
        <taxon>Arthropoda</taxon>
        <taxon>Chelicerata</taxon>
        <taxon>Arachnida</taxon>
        <taxon>Araneae</taxon>
        <taxon>Araneomorphae</taxon>
        <taxon>Entelegynae</taxon>
        <taxon>Araneoidea</taxon>
        <taxon>Nephilidae</taxon>
        <taxon>Trichonephila</taxon>
    </lineage>
</organism>
<name>A0A8X6KW42_TRICU</name>
<dbReference type="AlphaFoldDB" id="A0A8X6KW42"/>
<reference evidence="1" key="1">
    <citation type="submission" date="2020-07" db="EMBL/GenBank/DDBJ databases">
        <title>Multicomponent nature underlies the extraordinary mechanical properties of spider dragline silk.</title>
        <authorList>
            <person name="Kono N."/>
            <person name="Nakamura H."/>
            <person name="Mori M."/>
            <person name="Yoshida Y."/>
            <person name="Ohtoshi R."/>
            <person name="Malay A.D."/>
            <person name="Moran D.A.P."/>
            <person name="Tomita M."/>
            <person name="Numata K."/>
            <person name="Arakawa K."/>
        </authorList>
    </citation>
    <scope>NUCLEOTIDE SEQUENCE</scope>
</reference>